<proteinExistence type="predicted"/>
<protein>
    <submittedName>
        <fullName evidence="2">Uncharacterized protein</fullName>
    </submittedName>
</protein>
<organism evidence="2 3">
    <name type="scientific">Nocardioides conyzicola</name>
    <dbReference type="NCBI Taxonomy" id="1651781"/>
    <lineage>
        <taxon>Bacteria</taxon>
        <taxon>Bacillati</taxon>
        <taxon>Actinomycetota</taxon>
        <taxon>Actinomycetes</taxon>
        <taxon>Propionibacteriales</taxon>
        <taxon>Nocardioidaceae</taxon>
        <taxon>Nocardioides</taxon>
    </lineage>
</organism>
<comment type="caution">
    <text evidence="2">The sequence shown here is derived from an EMBL/GenBank/DDBJ whole genome shotgun (WGS) entry which is preliminary data.</text>
</comment>
<feature type="region of interest" description="Disordered" evidence="1">
    <location>
        <begin position="1"/>
        <end position="28"/>
    </location>
</feature>
<dbReference type="Proteomes" id="UP001499974">
    <property type="component" value="Unassembled WGS sequence"/>
</dbReference>
<dbReference type="RefSeq" id="WP_345521608.1">
    <property type="nucleotide sequence ID" value="NZ_BAABKM010000002.1"/>
</dbReference>
<evidence type="ECO:0000256" key="1">
    <source>
        <dbReference type="SAM" id="MobiDB-lite"/>
    </source>
</evidence>
<keyword evidence="3" id="KW-1185">Reference proteome</keyword>
<accession>A0ABP8XGY8</accession>
<sequence>MVRTSRAKRNFLPDFGQEGGFPGAGRLSPPPYVEIHRAPCGVDGARTPRHAVLDPAKWGEKADFAEEVTPWVGMSYLR</sequence>
<gene>
    <name evidence="2" type="ORF">GCM10023349_24870</name>
</gene>
<dbReference type="EMBL" id="BAABKM010000002">
    <property type="protein sequence ID" value="GAA4705961.1"/>
    <property type="molecule type" value="Genomic_DNA"/>
</dbReference>
<evidence type="ECO:0000313" key="2">
    <source>
        <dbReference type="EMBL" id="GAA4705961.1"/>
    </source>
</evidence>
<name>A0ABP8XGY8_9ACTN</name>
<reference evidence="3" key="1">
    <citation type="journal article" date="2019" name="Int. J. Syst. Evol. Microbiol.">
        <title>The Global Catalogue of Microorganisms (GCM) 10K type strain sequencing project: providing services to taxonomists for standard genome sequencing and annotation.</title>
        <authorList>
            <consortium name="The Broad Institute Genomics Platform"/>
            <consortium name="The Broad Institute Genome Sequencing Center for Infectious Disease"/>
            <person name="Wu L."/>
            <person name="Ma J."/>
        </authorList>
    </citation>
    <scope>NUCLEOTIDE SEQUENCE [LARGE SCALE GENOMIC DNA]</scope>
    <source>
        <strain evidence="3">JCM 18531</strain>
    </source>
</reference>
<evidence type="ECO:0000313" key="3">
    <source>
        <dbReference type="Proteomes" id="UP001499974"/>
    </source>
</evidence>